<evidence type="ECO:0000256" key="5">
    <source>
        <dbReference type="ARBA" id="ARBA00022840"/>
    </source>
</evidence>
<reference evidence="9" key="1">
    <citation type="journal article" date="2023" name="Plant J.">
        <title>The genome of the king protea, Protea cynaroides.</title>
        <authorList>
            <person name="Chang J."/>
            <person name="Duong T.A."/>
            <person name="Schoeman C."/>
            <person name="Ma X."/>
            <person name="Roodt D."/>
            <person name="Barker N."/>
            <person name="Li Z."/>
            <person name="Van de Peer Y."/>
            <person name="Mizrachi E."/>
        </authorList>
    </citation>
    <scope>NUCLEOTIDE SEQUENCE</scope>
    <source>
        <tissue evidence="9">Young leaves</tissue>
    </source>
</reference>
<dbReference type="SUPFAM" id="SSF111331">
    <property type="entry name" value="NAD kinase/diacylglycerol kinase-like"/>
    <property type="match status" value="1"/>
</dbReference>
<accession>A0A9Q0KTC6</accession>
<dbReference type="GO" id="GO:0005774">
    <property type="term" value="C:vacuolar membrane"/>
    <property type="evidence" value="ECO:0007669"/>
    <property type="project" value="UniProtKB-SubCell"/>
</dbReference>
<evidence type="ECO:0000256" key="2">
    <source>
        <dbReference type="ARBA" id="ARBA00022679"/>
    </source>
</evidence>
<feature type="domain" description="DAGKc" evidence="8">
    <location>
        <begin position="103"/>
        <end position="245"/>
    </location>
</feature>
<dbReference type="PANTHER" id="PTHR12358">
    <property type="entry name" value="SPHINGOSINE KINASE"/>
    <property type="match status" value="1"/>
</dbReference>
<evidence type="ECO:0000313" key="10">
    <source>
        <dbReference type="Proteomes" id="UP001141806"/>
    </source>
</evidence>
<dbReference type="PANTHER" id="PTHR12358:SF31">
    <property type="entry name" value="ACYLGLYCEROL KINASE, MITOCHONDRIAL"/>
    <property type="match status" value="1"/>
</dbReference>
<comment type="caution">
    <text evidence="9">The sequence shown here is derived from an EMBL/GenBank/DDBJ whole genome shotgun (WGS) entry which is preliminary data.</text>
</comment>
<dbReference type="EMBL" id="JAMYWD010000003">
    <property type="protein sequence ID" value="KAJ4976346.1"/>
    <property type="molecule type" value="Genomic_DNA"/>
</dbReference>
<dbReference type="GO" id="GO:0005524">
    <property type="term" value="F:ATP binding"/>
    <property type="evidence" value="ECO:0007669"/>
    <property type="project" value="UniProtKB-KW"/>
</dbReference>
<dbReference type="GO" id="GO:0071215">
    <property type="term" value="P:cellular response to abscisic acid stimulus"/>
    <property type="evidence" value="ECO:0007669"/>
    <property type="project" value="UniProtKB-ARBA"/>
</dbReference>
<evidence type="ECO:0000256" key="1">
    <source>
        <dbReference type="ARBA" id="ARBA00004148"/>
    </source>
</evidence>
<dbReference type="PROSITE" id="PS50146">
    <property type="entry name" value="DAGK"/>
    <property type="match status" value="1"/>
</dbReference>
<evidence type="ECO:0000256" key="3">
    <source>
        <dbReference type="ARBA" id="ARBA00022741"/>
    </source>
</evidence>
<keyword evidence="10" id="KW-1185">Reference proteome</keyword>
<dbReference type="SMART" id="SM00046">
    <property type="entry name" value="DAGKc"/>
    <property type="match status" value="1"/>
</dbReference>
<dbReference type="Proteomes" id="UP001141806">
    <property type="component" value="Unassembled WGS sequence"/>
</dbReference>
<dbReference type="Gene3D" id="3.40.50.10330">
    <property type="entry name" value="Probable inorganic polyphosphate/atp-NAD kinase, domain 1"/>
    <property type="match status" value="1"/>
</dbReference>
<comment type="subcellular location">
    <subcellularLocation>
        <location evidence="1">Vacuole membrane</location>
        <topology evidence="1">Peripheral membrane protein</topology>
    </subcellularLocation>
</comment>
<dbReference type="OrthoDB" id="3853857at2759"/>
<protein>
    <recommendedName>
        <fullName evidence="7">sphingosine kinase</fullName>
        <ecNumber evidence="7">2.7.1.91</ecNumber>
    </recommendedName>
</protein>
<dbReference type="FunFam" id="3.40.50.10330:FF:000005">
    <property type="entry name" value="Sphingosine kinase 2"/>
    <property type="match status" value="1"/>
</dbReference>
<evidence type="ECO:0000256" key="7">
    <source>
        <dbReference type="ARBA" id="ARBA00044037"/>
    </source>
</evidence>
<sequence>MELREEGTVTISETMRIDGKLTPATLSSDGKLRWTESRDCCLDLEKEVLSFTTNDSKITIRASVENTGWARGRLRKDIVLEPLSEESRQLWCQTLQEFFDSLDRPKRLFVIVNPFGGNRVAMKIFHDEVKPLLVAANVEFSVEETQHQFHAKELAQTLDLSKYDGIVCVSGDGILVEVVNGLLQRVDWEVAIKMPLGMVPAGSGNGMVKSVLDSGRDPCTVTNAVFTVIRGHRISLDVATILQGETKFFSVLMLAWGLVADIDIESEKYRWMGSSRLDLYALLRIMSLRKYNGRISFVPAPGFEAYGTPCNRSEFSKLDVSIQSEDKVKVLQHGYQGPKISFDNIEWRAIDGPFISVWLHNVPWGSEDTMAAPDAKFSDGYLDLLVLRDCSKASLLGLMTKVNDGSHVKSPHILYLKVKALLLEPGQRLDDPSIGGIIDSDGEVLARGKGTYKYEQGSVMAYAPMQVKVDQGLATLFTPR</sequence>
<keyword evidence="3" id="KW-0547">Nucleotide-binding</keyword>
<gene>
    <name evidence="9" type="ORF">NE237_001452</name>
</gene>
<dbReference type="EC" id="2.7.1.91" evidence="7"/>
<dbReference type="AlphaFoldDB" id="A0A9Q0KTC6"/>
<evidence type="ECO:0000259" key="8">
    <source>
        <dbReference type="PROSITE" id="PS50146"/>
    </source>
</evidence>
<evidence type="ECO:0000256" key="4">
    <source>
        <dbReference type="ARBA" id="ARBA00022777"/>
    </source>
</evidence>
<dbReference type="InterPro" id="IPR001206">
    <property type="entry name" value="Diacylglycerol_kinase_cat_dom"/>
</dbReference>
<dbReference type="Pfam" id="PF00781">
    <property type="entry name" value="DAGK_cat"/>
    <property type="match status" value="1"/>
</dbReference>
<evidence type="ECO:0000313" key="9">
    <source>
        <dbReference type="EMBL" id="KAJ4976346.1"/>
    </source>
</evidence>
<organism evidence="9 10">
    <name type="scientific">Protea cynaroides</name>
    <dbReference type="NCBI Taxonomy" id="273540"/>
    <lineage>
        <taxon>Eukaryota</taxon>
        <taxon>Viridiplantae</taxon>
        <taxon>Streptophyta</taxon>
        <taxon>Embryophyta</taxon>
        <taxon>Tracheophyta</taxon>
        <taxon>Spermatophyta</taxon>
        <taxon>Magnoliopsida</taxon>
        <taxon>Proteales</taxon>
        <taxon>Proteaceae</taxon>
        <taxon>Protea</taxon>
    </lineage>
</organism>
<evidence type="ECO:0000256" key="6">
    <source>
        <dbReference type="ARBA" id="ARBA00023136"/>
    </source>
</evidence>
<proteinExistence type="predicted"/>
<keyword evidence="5" id="KW-0067">ATP-binding</keyword>
<dbReference type="Gene3D" id="2.60.200.40">
    <property type="match status" value="1"/>
</dbReference>
<keyword evidence="6" id="KW-0472">Membrane</keyword>
<name>A0A9Q0KTC6_9MAGN</name>
<keyword evidence="2" id="KW-0808">Transferase</keyword>
<keyword evidence="4" id="KW-0418">Kinase</keyword>
<dbReference type="Pfam" id="PF19279">
    <property type="entry name" value="YegS_C"/>
    <property type="match status" value="1"/>
</dbReference>
<dbReference type="InterPro" id="IPR045540">
    <property type="entry name" value="YegS/DAGK_C"/>
</dbReference>
<dbReference type="GO" id="GO:0008481">
    <property type="term" value="F:sphingosine kinase activity"/>
    <property type="evidence" value="ECO:0007669"/>
    <property type="project" value="UniProtKB-EC"/>
</dbReference>
<dbReference type="InterPro" id="IPR016064">
    <property type="entry name" value="NAD/diacylglycerol_kinase_sf"/>
</dbReference>
<dbReference type="InterPro" id="IPR050187">
    <property type="entry name" value="Lipid_Phosphate_FormReg"/>
</dbReference>
<dbReference type="InterPro" id="IPR017438">
    <property type="entry name" value="ATP-NAD_kinase_N"/>
</dbReference>
<dbReference type="GO" id="GO:0046512">
    <property type="term" value="P:sphingosine biosynthetic process"/>
    <property type="evidence" value="ECO:0007669"/>
    <property type="project" value="TreeGrafter"/>
</dbReference>